<keyword evidence="3" id="KW-1185">Reference proteome</keyword>
<dbReference type="PANTHER" id="PTHR34724:SF2">
    <property type="entry name" value="OS12G0596101 PROTEIN"/>
    <property type="match status" value="1"/>
</dbReference>
<evidence type="ECO:0000256" key="1">
    <source>
        <dbReference type="SAM" id="MobiDB-lite"/>
    </source>
</evidence>
<dbReference type="eggNOG" id="ENOG5032FYW">
    <property type="taxonomic scope" value="Bacteria"/>
</dbReference>
<gene>
    <name evidence="2" type="ordered locus">MycrhN_4151</name>
</gene>
<dbReference type="STRING" id="710685.MycrhN_4151"/>
<dbReference type="Proteomes" id="UP000005442">
    <property type="component" value="Chromosome"/>
</dbReference>
<dbReference type="HOGENOM" id="CLU_175850_0_0_11"/>
<organism evidence="2 3">
    <name type="scientific">Mycolicibacterium rhodesiae (strain NBB3)</name>
    <name type="common">Mycobacterium rhodesiae</name>
    <dbReference type="NCBI Taxonomy" id="710685"/>
    <lineage>
        <taxon>Bacteria</taxon>
        <taxon>Bacillati</taxon>
        <taxon>Actinomycetota</taxon>
        <taxon>Actinomycetes</taxon>
        <taxon>Mycobacteriales</taxon>
        <taxon>Mycobacteriaceae</taxon>
        <taxon>Mycolicibacterium</taxon>
    </lineage>
</organism>
<reference evidence="2 3" key="1">
    <citation type="submission" date="2011-12" db="EMBL/GenBank/DDBJ databases">
        <title>Complete sequence of Mycobacterium rhodesiae NBB3.</title>
        <authorList>
            <consortium name="US DOE Joint Genome Institute"/>
            <person name="Lucas S."/>
            <person name="Han J."/>
            <person name="Lapidus A."/>
            <person name="Cheng J.-F."/>
            <person name="Goodwin L."/>
            <person name="Pitluck S."/>
            <person name="Peters L."/>
            <person name="Mikhailova N."/>
            <person name="Gu W."/>
            <person name="Detter J.C."/>
            <person name="Han C."/>
            <person name="Tapia R."/>
            <person name="Land M."/>
            <person name="Hauser L."/>
            <person name="Kyrpides N."/>
            <person name="Ivanova N."/>
            <person name="Pagani I."/>
            <person name="Mattes T."/>
            <person name="Holmes A."/>
            <person name="Rutledge P."/>
            <person name="Paulsen I."/>
            <person name="Coleman N."/>
            <person name="Woyke T."/>
        </authorList>
    </citation>
    <scope>NUCLEOTIDE SEQUENCE [LARGE SCALE GENOMIC DNA]</scope>
    <source>
        <strain evidence="2 3">NBB3</strain>
    </source>
</reference>
<dbReference type="OrthoDB" id="4377282at2"/>
<name>G8RID8_MYCRN</name>
<evidence type="ECO:0000313" key="3">
    <source>
        <dbReference type="Proteomes" id="UP000005442"/>
    </source>
</evidence>
<dbReference type="PANTHER" id="PTHR34724">
    <property type="entry name" value="OS12G0596101 PROTEIN"/>
    <property type="match status" value="1"/>
</dbReference>
<dbReference type="EMBL" id="CP003169">
    <property type="protein sequence ID" value="AEV74653.1"/>
    <property type="molecule type" value="Genomic_DNA"/>
</dbReference>
<feature type="region of interest" description="Disordered" evidence="1">
    <location>
        <begin position="37"/>
        <end position="67"/>
    </location>
</feature>
<sequence>MCYPEKCPRCGKTGWAGCGQHVDDVMSSVPSAQRCTCGESPAREPGSGGAEPPVVLPFTRRPGREYQ</sequence>
<evidence type="ECO:0000313" key="2">
    <source>
        <dbReference type="EMBL" id="AEV74653.1"/>
    </source>
</evidence>
<dbReference type="AlphaFoldDB" id="G8RID8"/>
<accession>G8RID8</accession>
<proteinExistence type="predicted"/>
<protein>
    <submittedName>
        <fullName evidence="2">Uncharacterized protein</fullName>
    </submittedName>
</protein>
<dbReference type="KEGG" id="mrh:MycrhN_4151"/>